<evidence type="ECO:0000259" key="2">
    <source>
        <dbReference type="PROSITE" id="PS50902"/>
    </source>
</evidence>
<accession>A0A928YNI4</accession>
<dbReference type="PROSITE" id="PS50902">
    <property type="entry name" value="FLAVODOXIN_LIKE"/>
    <property type="match status" value="1"/>
</dbReference>
<dbReference type="GO" id="GO:0010181">
    <property type="term" value="F:FMN binding"/>
    <property type="evidence" value="ECO:0007669"/>
    <property type="project" value="InterPro"/>
</dbReference>
<dbReference type="Pfam" id="PF12682">
    <property type="entry name" value="Flavodoxin_4"/>
    <property type="match status" value="1"/>
</dbReference>
<evidence type="ECO:0000313" key="3">
    <source>
        <dbReference type="EMBL" id="MBE8712091.1"/>
    </source>
</evidence>
<name>A0A928YNI4_9SPHI</name>
<dbReference type="EMBL" id="PRDK01000001">
    <property type="protein sequence ID" value="MBE8712091.1"/>
    <property type="molecule type" value="Genomic_DNA"/>
</dbReference>
<sequence>MKKKLIDKKYLLIFAVICSLFGCADAQDKEKDKNVLIVYLSRTNNTKFIAESIHKRVGGTILPLELKTPYPEDYKAIVDQVTQENESGFLPELKTKINLADYDVIFVGFPTWGMRLPPPIKSFLHADGFRGKTIIPLNSNAGYGIGSSFDQLKALVPNSSVLDGYSTKGGVERDTILNVMEGEKAKQVEADVLNWLERLGF</sequence>
<dbReference type="PANTHER" id="PTHR39201">
    <property type="entry name" value="EXPORTED PROTEIN-RELATED"/>
    <property type="match status" value="1"/>
</dbReference>
<dbReference type="InterPro" id="IPR029039">
    <property type="entry name" value="Flavoprotein-like_sf"/>
</dbReference>
<dbReference type="PROSITE" id="PS51257">
    <property type="entry name" value="PROKAR_LIPOPROTEIN"/>
    <property type="match status" value="1"/>
</dbReference>
<dbReference type="RefSeq" id="WP_196934440.1">
    <property type="nucleotide sequence ID" value="NZ_MU158698.1"/>
</dbReference>
<dbReference type="InterPro" id="IPR008254">
    <property type="entry name" value="Flavodoxin/NO_synth"/>
</dbReference>
<dbReference type="Proteomes" id="UP000616201">
    <property type="component" value="Unassembled WGS sequence"/>
</dbReference>
<evidence type="ECO:0000313" key="4">
    <source>
        <dbReference type="Proteomes" id="UP000616201"/>
    </source>
</evidence>
<comment type="caution">
    <text evidence="3">The sequence shown here is derived from an EMBL/GenBank/DDBJ whole genome shotgun (WGS) entry which is preliminary data.</text>
</comment>
<dbReference type="PANTHER" id="PTHR39201:SF1">
    <property type="entry name" value="FLAVODOXIN-LIKE DOMAIN-CONTAINING PROTEIN"/>
    <property type="match status" value="1"/>
</dbReference>
<gene>
    <name evidence="3" type="ORF">C4F49_00155</name>
</gene>
<organism evidence="3 4">
    <name type="scientific">Sphingobacterium hungaricum</name>
    <dbReference type="NCBI Taxonomy" id="2082723"/>
    <lineage>
        <taxon>Bacteria</taxon>
        <taxon>Pseudomonadati</taxon>
        <taxon>Bacteroidota</taxon>
        <taxon>Sphingobacteriia</taxon>
        <taxon>Sphingobacteriales</taxon>
        <taxon>Sphingobacteriaceae</taxon>
        <taxon>Sphingobacterium</taxon>
    </lineage>
</organism>
<feature type="chain" id="PRO_5037825278" evidence="1">
    <location>
        <begin position="27"/>
        <end position="201"/>
    </location>
</feature>
<reference evidence="3" key="1">
    <citation type="submission" date="2018-02" db="EMBL/GenBank/DDBJ databases">
        <authorList>
            <person name="Vasarhelyi B.M."/>
            <person name="Deshmukh S."/>
            <person name="Balint B."/>
            <person name="Kukolya J."/>
        </authorList>
    </citation>
    <scope>NUCLEOTIDE SEQUENCE</scope>
    <source>
        <strain evidence="3">KB22</strain>
    </source>
</reference>
<dbReference type="Gene3D" id="3.40.50.360">
    <property type="match status" value="1"/>
</dbReference>
<protein>
    <submittedName>
        <fullName evidence="3">Flavodoxin</fullName>
    </submittedName>
</protein>
<feature type="domain" description="Flavodoxin-like" evidence="2">
    <location>
        <begin position="35"/>
        <end position="200"/>
    </location>
</feature>
<dbReference type="SUPFAM" id="SSF52218">
    <property type="entry name" value="Flavoproteins"/>
    <property type="match status" value="1"/>
</dbReference>
<evidence type="ECO:0000256" key="1">
    <source>
        <dbReference type="SAM" id="SignalP"/>
    </source>
</evidence>
<feature type="signal peptide" evidence="1">
    <location>
        <begin position="1"/>
        <end position="26"/>
    </location>
</feature>
<keyword evidence="1" id="KW-0732">Signal</keyword>
<keyword evidence="4" id="KW-1185">Reference proteome</keyword>
<proteinExistence type="predicted"/>
<dbReference type="AlphaFoldDB" id="A0A928YNI4"/>